<accession>A0ABQ9YMI1</accession>
<dbReference type="Proteomes" id="UP001281761">
    <property type="component" value="Unassembled WGS sequence"/>
</dbReference>
<dbReference type="InterPro" id="IPR019269">
    <property type="entry name" value="BLOC1_su2"/>
</dbReference>
<sequence>MNMSHDDFTLLAQMNDIVEKKYAASADELEKGNEILTQVFEKLQLFKPQFDQIDQIEQSLTTLEQLVKTLDDYSKLLELRFKKL</sequence>
<dbReference type="Pfam" id="PF10046">
    <property type="entry name" value="BLOC1_2"/>
    <property type="match status" value="1"/>
</dbReference>
<proteinExistence type="inferred from homology"/>
<name>A0ABQ9YMI1_9EUKA</name>
<dbReference type="PANTHER" id="PTHR46479:SF1">
    <property type="entry name" value="BIOGENESIS OF LYSOSOME-RELATED ORGANELLES COMPLEX 1 SUBUNIT 2"/>
    <property type="match status" value="1"/>
</dbReference>
<evidence type="ECO:0000313" key="3">
    <source>
        <dbReference type="Proteomes" id="UP001281761"/>
    </source>
</evidence>
<protein>
    <submittedName>
        <fullName evidence="2">Biogenesis of lysosome-related organelles complex 1 subunit 2</fullName>
    </submittedName>
</protein>
<evidence type="ECO:0000313" key="2">
    <source>
        <dbReference type="EMBL" id="KAK2964980.1"/>
    </source>
</evidence>
<comment type="caution">
    <text evidence="2">The sequence shown here is derived from an EMBL/GenBank/DDBJ whole genome shotgun (WGS) entry which is preliminary data.</text>
</comment>
<gene>
    <name evidence="2" type="ORF">BLNAU_281</name>
</gene>
<dbReference type="PANTHER" id="PTHR46479">
    <property type="entry name" value="BIOGENESIS OF LYSOSOME-RELATED ORGANELLES COMPLEX 1 SUBUNIT 2"/>
    <property type="match status" value="1"/>
</dbReference>
<dbReference type="EMBL" id="JARBJD010000001">
    <property type="protein sequence ID" value="KAK2964980.1"/>
    <property type="molecule type" value="Genomic_DNA"/>
</dbReference>
<organism evidence="2 3">
    <name type="scientific">Blattamonas nauphoetae</name>
    <dbReference type="NCBI Taxonomy" id="2049346"/>
    <lineage>
        <taxon>Eukaryota</taxon>
        <taxon>Metamonada</taxon>
        <taxon>Preaxostyla</taxon>
        <taxon>Oxymonadida</taxon>
        <taxon>Blattamonas</taxon>
    </lineage>
</organism>
<evidence type="ECO:0000256" key="1">
    <source>
        <dbReference type="ARBA" id="ARBA00008468"/>
    </source>
</evidence>
<comment type="similarity">
    <text evidence="1">Belongs to the BLOC1S2 family.</text>
</comment>
<reference evidence="2 3" key="1">
    <citation type="journal article" date="2022" name="bioRxiv">
        <title>Genomics of Preaxostyla Flagellates Illuminates Evolutionary Transitions and the Path Towards Mitochondrial Loss.</title>
        <authorList>
            <person name="Novak L.V.F."/>
            <person name="Treitli S.C."/>
            <person name="Pyrih J."/>
            <person name="Halakuc P."/>
            <person name="Pipaliya S.V."/>
            <person name="Vacek V."/>
            <person name="Brzon O."/>
            <person name="Soukal P."/>
            <person name="Eme L."/>
            <person name="Dacks J.B."/>
            <person name="Karnkowska A."/>
            <person name="Elias M."/>
            <person name="Hampl V."/>
        </authorList>
    </citation>
    <scope>NUCLEOTIDE SEQUENCE [LARGE SCALE GENOMIC DNA]</scope>
    <source>
        <strain evidence="2">NAU3</strain>
        <tissue evidence="2">Gut</tissue>
    </source>
</reference>
<keyword evidence="3" id="KW-1185">Reference proteome</keyword>